<dbReference type="EMBL" id="CP000471">
    <property type="protein sequence ID" value="ABK44507.1"/>
    <property type="molecule type" value="Genomic_DNA"/>
</dbReference>
<dbReference type="STRING" id="156889.Mmc1_2006"/>
<sequence length="678" mass="74901">MNNASYQHISKGAVDPELVNFLQMLGDEWVHLPGGESLSVFEPSLVRKLTKTLILHSYGKHMLNLVHVTRVASRRTGREGGWFNFCWLIRPARARQYAYALRQNPGNIHYAGIAIGMDDNSVSIPYPDKPVTVNYAHMPLLVALMQLILHLAGPDRLTQWVEAWTTGPWTFATAAGHANRLTSALRQLLKGKLPDKDQQAISMELVHFLMNHPGFEDDMTEREALARDKDSPVAHDFHPADIEDRHLLDFWLGCGEANTPTKGDYKTFGTVVSKFVGLLQALRVAESMTEMEAAQVLGSDVEQGELDLGGLDLFEENSGYQQHGYYVPSAENRAAAWLDGVDLEEQYSPSTYMESALTAAMMPKAWSSTMAVLYGEGADQIKFLGKTERMMLNALIFNSGVEACQLPVSLLRNHVFGFHQGCISEAMRKKRPLESLLNQPNGFDYVACMAELRAALQSLRLAHMATAHILCQHQRSELITVLLDLRPELDPTPLKRLLPTLFNQQGVIGLNSSAALEHLMAQAADPAIMGDELSAFFGEAKRAFGKVNRQGFRPEDLAKEEIIDGHGAAAAALGRIEREIERWIHALEAKADRAIYLNKKQPGACDLAYGSACIEGHGVTNTPTADYDPHKGGTDVSAVGAPVGNTPSHEAADSWKNRYAEDLSRFQSQFRKLYGGQS</sequence>
<dbReference type="HOGENOM" id="CLU_405331_0_0_5"/>
<keyword evidence="2" id="KW-1185">Reference proteome</keyword>
<gene>
    <name evidence="1" type="ordered locus">Mmc1_2006</name>
</gene>
<name>A0L964_MAGMM</name>
<dbReference type="Proteomes" id="UP000002586">
    <property type="component" value="Chromosome"/>
</dbReference>
<dbReference type="AlphaFoldDB" id="A0L964"/>
<proteinExistence type="predicted"/>
<evidence type="ECO:0000313" key="1">
    <source>
        <dbReference type="EMBL" id="ABK44507.1"/>
    </source>
</evidence>
<protein>
    <submittedName>
        <fullName evidence="1">Uncharacterized protein</fullName>
    </submittedName>
</protein>
<reference evidence="1 2" key="2">
    <citation type="journal article" date="2012" name="Int. J. Syst. Evol. Microbiol.">
        <title>Magnetococcus marinus gen. nov., sp. nov., a marine, magnetotactic bacterium that represents a novel lineage (Magnetococcaceae fam. nov.; Magnetococcales ord. nov.) at the base of the Alphaproteobacteria.</title>
        <authorList>
            <person name="Bazylinski D.A."/>
            <person name="Williams T.J."/>
            <person name="Lefevre C.T."/>
            <person name="Berg R.J."/>
            <person name="Zhang C.L."/>
            <person name="Bowser S.S."/>
            <person name="Dean A.J."/>
            <person name="Beveridge T.J."/>
        </authorList>
    </citation>
    <scope>NUCLEOTIDE SEQUENCE [LARGE SCALE GENOMIC DNA]</scope>
    <source>
        <strain evidence="2">ATCC BAA-1437 / JCM 17883 / MC-1</strain>
    </source>
</reference>
<accession>A0L964</accession>
<evidence type="ECO:0000313" key="2">
    <source>
        <dbReference type="Proteomes" id="UP000002586"/>
    </source>
</evidence>
<dbReference type="RefSeq" id="WP_011713642.1">
    <property type="nucleotide sequence ID" value="NC_008576.1"/>
</dbReference>
<organism evidence="1 2">
    <name type="scientific">Magnetococcus marinus (strain ATCC BAA-1437 / JCM 17883 / MC-1)</name>
    <dbReference type="NCBI Taxonomy" id="156889"/>
    <lineage>
        <taxon>Bacteria</taxon>
        <taxon>Pseudomonadati</taxon>
        <taxon>Pseudomonadota</taxon>
        <taxon>Magnetococcia</taxon>
        <taxon>Magnetococcales</taxon>
        <taxon>Magnetococcaceae</taxon>
        <taxon>Magnetococcus</taxon>
    </lineage>
</organism>
<dbReference type="KEGG" id="mgm:Mmc1_2006"/>
<dbReference type="eggNOG" id="ENOG5030BF7">
    <property type="taxonomic scope" value="Bacteria"/>
</dbReference>
<reference evidence="2" key="1">
    <citation type="journal article" date="2009" name="Appl. Environ. Microbiol.">
        <title>Complete genome sequence of the chemolithoautotrophic marine magnetotactic coccus strain MC-1.</title>
        <authorList>
            <person name="Schubbe S."/>
            <person name="Williams T.J."/>
            <person name="Xie G."/>
            <person name="Kiss H.E."/>
            <person name="Brettin T.S."/>
            <person name="Martinez D."/>
            <person name="Ross C.A."/>
            <person name="Schuler D."/>
            <person name="Cox B.L."/>
            <person name="Nealson K.H."/>
            <person name="Bazylinski D.A."/>
        </authorList>
    </citation>
    <scope>NUCLEOTIDE SEQUENCE [LARGE SCALE GENOMIC DNA]</scope>
    <source>
        <strain evidence="2">ATCC BAA-1437 / JCM 17883 / MC-1</strain>
    </source>
</reference>